<dbReference type="GO" id="GO:0042026">
    <property type="term" value="P:protein refolding"/>
    <property type="evidence" value="ECO:0007669"/>
    <property type="project" value="TreeGrafter"/>
</dbReference>
<dbReference type="Gene3D" id="3.90.1280.10">
    <property type="entry name" value="HSP33 redox switch-like"/>
    <property type="match status" value="1"/>
</dbReference>
<dbReference type="GO" id="GO:0005737">
    <property type="term" value="C:cytoplasm"/>
    <property type="evidence" value="ECO:0007669"/>
    <property type="project" value="InterPro"/>
</dbReference>
<proteinExistence type="predicted"/>
<dbReference type="STRING" id="574566.I0YLM2"/>
<keyword evidence="7" id="KW-1185">Reference proteome</keyword>
<dbReference type="CDD" id="cd00498">
    <property type="entry name" value="Hsp33"/>
    <property type="match status" value="1"/>
</dbReference>
<evidence type="ECO:0000256" key="3">
    <source>
        <dbReference type="ARBA" id="ARBA00023157"/>
    </source>
</evidence>
<dbReference type="PANTHER" id="PTHR30111:SF1">
    <property type="entry name" value="33 KDA CHAPERONIN"/>
    <property type="match status" value="1"/>
</dbReference>
<evidence type="ECO:0000313" key="7">
    <source>
        <dbReference type="Proteomes" id="UP000007264"/>
    </source>
</evidence>
<dbReference type="KEGG" id="csl:COCSUDRAFT_19740"/>
<name>I0YLM2_COCSC</name>
<dbReference type="SUPFAM" id="SSF64397">
    <property type="entry name" value="Hsp33 domain"/>
    <property type="match status" value="1"/>
</dbReference>
<dbReference type="GO" id="GO:0051082">
    <property type="term" value="F:unfolded protein binding"/>
    <property type="evidence" value="ECO:0007669"/>
    <property type="project" value="InterPro"/>
</dbReference>
<gene>
    <name evidence="6" type="ORF">COCSUDRAFT_19740</name>
</gene>
<dbReference type="Proteomes" id="UP000007264">
    <property type="component" value="Unassembled WGS sequence"/>
</dbReference>
<keyword evidence="4" id="KW-0143">Chaperone</keyword>
<keyword evidence="6" id="KW-0346">Stress response</keyword>
<comment type="caution">
    <text evidence="6">The sequence shown here is derived from an EMBL/GenBank/DDBJ whole genome shotgun (WGS) entry which is preliminary data.</text>
</comment>
<dbReference type="InterPro" id="IPR016153">
    <property type="entry name" value="Heat_shock_Hsp33_N"/>
</dbReference>
<evidence type="ECO:0000256" key="4">
    <source>
        <dbReference type="ARBA" id="ARBA00023186"/>
    </source>
</evidence>
<dbReference type="PANTHER" id="PTHR30111">
    <property type="entry name" value="33 KDA CHAPERONIN"/>
    <property type="match status" value="1"/>
</dbReference>
<dbReference type="InterPro" id="IPR016154">
    <property type="entry name" value="Heat_shock_Hsp33_C"/>
</dbReference>
<keyword evidence="1" id="KW-0963">Cytoplasm</keyword>
<keyword evidence="3" id="KW-1015">Disulfide bond</keyword>
<keyword evidence="2" id="KW-0862">Zinc</keyword>
<keyword evidence="5" id="KW-0676">Redox-active center</keyword>
<protein>
    <submittedName>
        <fullName evidence="6">Heat shock protein 33</fullName>
    </submittedName>
</protein>
<dbReference type="GeneID" id="17037231"/>
<feature type="non-terminal residue" evidence="6">
    <location>
        <position position="1"/>
    </location>
</feature>
<dbReference type="RefSeq" id="XP_005643835.1">
    <property type="nucleotide sequence ID" value="XM_005643778.1"/>
</dbReference>
<evidence type="ECO:0000256" key="2">
    <source>
        <dbReference type="ARBA" id="ARBA00022833"/>
    </source>
</evidence>
<dbReference type="Pfam" id="PF01430">
    <property type="entry name" value="HSP33"/>
    <property type="match status" value="1"/>
</dbReference>
<dbReference type="InterPro" id="IPR000397">
    <property type="entry name" value="Heat_shock_Hsp33"/>
</dbReference>
<dbReference type="GO" id="GO:0044183">
    <property type="term" value="F:protein folding chaperone"/>
    <property type="evidence" value="ECO:0007669"/>
    <property type="project" value="TreeGrafter"/>
</dbReference>
<dbReference type="AlphaFoldDB" id="I0YLM2"/>
<dbReference type="EMBL" id="AGSI01000019">
    <property type="protein sequence ID" value="EIE19291.1"/>
    <property type="molecule type" value="Genomic_DNA"/>
</dbReference>
<reference evidence="6 7" key="1">
    <citation type="journal article" date="2012" name="Genome Biol.">
        <title>The genome of the polar eukaryotic microalga coccomyxa subellipsoidea reveals traits of cold adaptation.</title>
        <authorList>
            <person name="Blanc G."/>
            <person name="Agarkova I."/>
            <person name="Grimwood J."/>
            <person name="Kuo A."/>
            <person name="Brueggeman A."/>
            <person name="Dunigan D."/>
            <person name="Gurnon J."/>
            <person name="Ladunga I."/>
            <person name="Lindquist E."/>
            <person name="Lucas S."/>
            <person name="Pangilinan J."/>
            <person name="Proschold T."/>
            <person name="Salamov A."/>
            <person name="Schmutz J."/>
            <person name="Weeks D."/>
            <person name="Yamada T."/>
            <person name="Claverie J.M."/>
            <person name="Grigoriev I."/>
            <person name="Van Etten J."/>
            <person name="Lomsadze A."/>
            <person name="Borodovsky M."/>
        </authorList>
    </citation>
    <scope>NUCLEOTIDE SEQUENCE [LARGE SCALE GENOMIC DNA]</scope>
    <source>
        <strain evidence="6 7">C-169</strain>
    </source>
</reference>
<dbReference type="eggNOG" id="ENOG502QRJN">
    <property type="taxonomic scope" value="Eukaryota"/>
</dbReference>
<accession>I0YLM2</accession>
<dbReference type="PIRSF" id="PIRSF005261">
    <property type="entry name" value="Heat_shock_Hsp33"/>
    <property type="match status" value="1"/>
</dbReference>
<evidence type="ECO:0000256" key="1">
    <source>
        <dbReference type="ARBA" id="ARBA00022490"/>
    </source>
</evidence>
<dbReference type="Gene3D" id="3.55.30.10">
    <property type="entry name" value="Hsp33 domain"/>
    <property type="match status" value="1"/>
</dbReference>
<dbReference type="OrthoDB" id="10264121at2759"/>
<organism evidence="6 7">
    <name type="scientific">Coccomyxa subellipsoidea (strain C-169)</name>
    <name type="common">Green microalga</name>
    <dbReference type="NCBI Taxonomy" id="574566"/>
    <lineage>
        <taxon>Eukaryota</taxon>
        <taxon>Viridiplantae</taxon>
        <taxon>Chlorophyta</taxon>
        <taxon>core chlorophytes</taxon>
        <taxon>Trebouxiophyceae</taxon>
        <taxon>Trebouxiophyceae incertae sedis</taxon>
        <taxon>Coccomyxaceae</taxon>
        <taxon>Coccomyxa</taxon>
        <taxon>Coccomyxa subellipsoidea</taxon>
    </lineage>
</organism>
<evidence type="ECO:0000256" key="5">
    <source>
        <dbReference type="ARBA" id="ARBA00023284"/>
    </source>
</evidence>
<sequence>RSVSGAGEVSIMVVRGTDLVQEACTRHRTAPTASAALGRALLGTLLMGCFRAEGEATQVTFKGDGLLGGIQVVADALGNVKGKVGDPSADPPLRPDGKLDVGSAVGRGVLSVVRSNIAQEKPYTGLTEIKTGEVGDDLAAYMADSEQVNCALALGVSINRDCSVRAAGGYLIQVLPFASEETLELLERNIAASPSVTDLLHEGASPRDIADRLLSGLGVSDGGPAIQPRYGPCEAESLKERMKRAVALLGPKEVQEILATQGKIEVSCEFCRETYQFAQDEVLAAAPAQQ</sequence>
<evidence type="ECO:0000313" key="6">
    <source>
        <dbReference type="EMBL" id="EIE19291.1"/>
    </source>
</evidence>
<dbReference type="SUPFAM" id="SSF118352">
    <property type="entry name" value="HSP33 redox switch-like"/>
    <property type="match status" value="1"/>
</dbReference>